<comment type="caution">
    <text evidence="9">The sequence shown here is derived from an EMBL/GenBank/DDBJ whole genome shotgun (WGS) entry which is preliminary data.</text>
</comment>
<feature type="transmembrane region" description="Helical" evidence="7">
    <location>
        <begin position="7"/>
        <end position="31"/>
    </location>
</feature>
<evidence type="ECO:0000256" key="2">
    <source>
        <dbReference type="ARBA" id="ARBA00022692"/>
    </source>
</evidence>
<name>A0A9Q1CB75_HOLLE</name>
<dbReference type="EMBL" id="JAIZAY010000005">
    <property type="protein sequence ID" value="KAJ8041722.1"/>
    <property type="molecule type" value="Genomic_DNA"/>
</dbReference>
<evidence type="ECO:0000259" key="8">
    <source>
        <dbReference type="Pfam" id="PF06916"/>
    </source>
</evidence>
<dbReference type="AlphaFoldDB" id="A0A9Q1CB75"/>
<reference evidence="9" key="1">
    <citation type="submission" date="2021-10" db="EMBL/GenBank/DDBJ databases">
        <title>Tropical sea cucumber genome reveals ecological adaptation and Cuvierian tubules defense mechanism.</title>
        <authorList>
            <person name="Chen T."/>
        </authorList>
    </citation>
    <scope>NUCLEOTIDE SEQUENCE</scope>
    <source>
        <strain evidence="9">Nanhai2018</strain>
        <tissue evidence="9">Muscle</tissue>
    </source>
</reference>
<keyword evidence="2 7" id="KW-0812">Transmembrane</keyword>
<sequence>MKIMMKTYGYVIIPVHWIIAPFWFGSFYYAIKIGVDIEPILSKVGVSDHHIETLKHSKASTAVMAYALYKIFTPLRYTVTLGATEVTIRTLRKRGFIKPTPPKEKTYRQSFKDTVDGMKEKLSKDNKT</sequence>
<dbReference type="InterPro" id="IPR009688">
    <property type="entry name" value="FAM210A/B-like_dom"/>
</dbReference>
<feature type="compositionally biased region" description="Basic and acidic residues" evidence="6">
    <location>
        <begin position="101"/>
        <end position="128"/>
    </location>
</feature>
<keyword evidence="3 7" id="KW-1133">Transmembrane helix</keyword>
<protein>
    <recommendedName>
        <fullName evidence="8">DUF1279 domain-containing protein</fullName>
    </recommendedName>
</protein>
<organism evidence="9 10">
    <name type="scientific">Holothuria leucospilota</name>
    <name type="common">Black long sea cucumber</name>
    <name type="synonym">Mertensiothuria leucospilota</name>
    <dbReference type="NCBI Taxonomy" id="206669"/>
    <lineage>
        <taxon>Eukaryota</taxon>
        <taxon>Metazoa</taxon>
        <taxon>Echinodermata</taxon>
        <taxon>Eleutherozoa</taxon>
        <taxon>Echinozoa</taxon>
        <taxon>Holothuroidea</taxon>
        <taxon>Aspidochirotacea</taxon>
        <taxon>Aspidochirotida</taxon>
        <taxon>Holothuriidae</taxon>
        <taxon>Holothuria</taxon>
    </lineage>
</organism>
<keyword evidence="4" id="KW-0175">Coiled coil</keyword>
<dbReference type="Proteomes" id="UP001152320">
    <property type="component" value="Chromosome 5"/>
</dbReference>
<dbReference type="InterPro" id="IPR045866">
    <property type="entry name" value="FAM210A/B-like"/>
</dbReference>
<evidence type="ECO:0000256" key="6">
    <source>
        <dbReference type="SAM" id="MobiDB-lite"/>
    </source>
</evidence>
<feature type="domain" description="DUF1279" evidence="8">
    <location>
        <begin position="1"/>
        <end position="85"/>
    </location>
</feature>
<dbReference type="PANTHER" id="PTHR21377">
    <property type="entry name" value="PROTEIN FAM210B, MITOCHONDRIAL"/>
    <property type="match status" value="1"/>
</dbReference>
<evidence type="ECO:0000256" key="5">
    <source>
        <dbReference type="ARBA" id="ARBA00023136"/>
    </source>
</evidence>
<feature type="region of interest" description="Disordered" evidence="6">
    <location>
        <begin position="97"/>
        <end position="128"/>
    </location>
</feature>
<dbReference type="Pfam" id="PF06916">
    <property type="entry name" value="FAM210A-B_dom"/>
    <property type="match status" value="1"/>
</dbReference>
<evidence type="ECO:0000256" key="7">
    <source>
        <dbReference type="SAM" id="Phobius"/>
    </source>
</evidence>
<dbReference type="GO" id="GO:0016020">
    <property type="term" value="C:membrane"/>
    <property type="evidence" value="ECO:0007669"/>
    <property type="project" value="UniProtKB-SubCell"/>
</dbReference>
<evidence type="ECO:0000313" key="9">
    <source>
        <dbReference type="EMBL" id="KAJ8041722.1"/>
    </source>
</evidence>
<comment type="subcellular location">
    <subcellularLocation>
        <location evidence="1">Membrane</location>
        <topology evidence="1">Single-pass membrane protein</topology>
    </subcellularLocation>
</comment>
<dbReference type="GO" id="GO:0005739">
    <property type="term" value="C:mitochondrion"/>
    <property type="evidence" value="ECO:0007669"/>
    <property type="project" value="TreeGrafter"/>
</dbReference>
<keyword evidence="10" id="KW-1185">Reference proteome</keyword>
<evidence type="ECO:0000313" key="10">
    <source>
        <dbReference type="Proteomes" id="UP001152320"/>
    </source>
</evidence>
<keyword evidence="5 7" id="KW-0472">Membrane</keyword>
<evidence type="ECO:0000256" key="1">
    <source>
        <dbReference type="ARBA" id="ARBA00004167"/>
    </source>
</evidence>
<gene>
    <name evidence="9" type="ORF">HOLleu_12614</name>
</gene>
<evidence type="ECO:0000256" key="4">
    <source>
        <dbReference type="ARBA" id="ARBA00023054"/>
    </source>
</evidence>
<dbReference type="PANTHER" id="PTHR21377:SF1">
    <property type="entry name" value="PROTEIN FAM210A"/>
    <property type="match status" value="1"/>
</dbReference>
<accession>A0A9Q1CB75</accession>
<dbReference type="OrthoDB" id="5874039at2759"/>
<proteinExistence type="predicted"/>
<evidence type="ECO:0000256" key="3">
    <source>
        <dbReference type="ARBA" id="ARBA00022989"/>
    </source>
</evidence>